<proteinExistence type="predicted"/>
<dbReference type="EMBL" id="ADKM02000057">
    <property type="protein sequence ID" value="EGC03757.1"/>
    <property type="molecule type" value="Genomic_DNA"/>
</dbReference>
<reference evidence="1 2" key="1">
    <citation type="submission" date="2011-02" db="EMBL/GenBank/DDBJ databases">
        <authorList>
            <person name="Nelson K.E."/>
            <person name="Sutton G."/>
            <person name="Torralba M."/>
            <person name="Durkin S."/>
            <person name="Harkins D."/>
            <person name="Montgomery R."/>
            <person name="Ziemer C."/>
            <person name="Klaassens E."/>
            <person name="Ocuiv P."/>
            <person name="Morrison M."/>
        </authorList>
    </citation>
    <scope>NUCLEOTIDE SEQUENCE [LARGE SCALE GENOMIC DNA]</scope>
    <source>
        <strain evidence="1 2">8</strain>
    </source>
</reference>
<organism evidence="1 2">
    <name type="scientific">Ruminococcus albus 8</name>
    <dbReference type="NCBI Taxonomy" id="246199"/>
    <lineage>
        <taxon>Bacteria</taxon>
        <taxon>Bacillati</taxon>
        <taxon>Bacillota</taxon>
        <taxon>Clostridia</taxon>
        <taxon>Eubacteriales</taxon>
        <taxon>Oscillospiraceae</taxon>
        <taxon>Ruminococcus</taxon>
    </lineage>
</organism>
<dbReference type="AlphaFoldDB" id="E9SAD7"/>
<protein>
    <submittedName>
        <fullName evidence="1">Conserved domain protein</fullName>
    </submittedName>
</protein>
<dbReference type="eggNOG" id="COG2378">
    <property type="taxonomic scope" value="Bacteria"/>
</dbReference>
<comment type="caution">
    <text evidence="1">The sequence shown here is derived from an EMBL/GenBank/DDBJ whole genome shotgun (WGS) entry which is preliminary data.</text>
</comment>
<name>E9SAD7_RUMAL</name>
<evidence type="ECO:0000313" key="1">
    <source>
        <dbReference type="EMBL" id="EGC03757.1"/>
    </source>
</evidence>
<evidence type="ECO:0000313" key="2">
    <source>
        <dbReference type="Proteomes" id="UP000004259"/>
    </source>
</evidence>
<keyword evidence="2" id="KW-1185">Reference proteome</keyword>
<dbReference type="STRING" id="246199.CUS_4292"/>
<dbReference type="Proteomes" id="UP000004259">
    <property type="component" value="Unassembled WGS sequence"/>
</dbReference>
<accession>E9SAD7</accession>
<gene>
    <name evidence="1" type="ORF">CUS_4292</name>
</gene>
<sequence length="139" mass="15900">MAENNQKIKLLRIMEFLRAESTEGKPVSTSQIISYLNSIHISCERRTLYKDMDMLIENGANIVKTELGRENAYYMNEVSFSLAEVKTLIDAIQAANFVPADKTADLVEKLLSYAGVRRSEIVRDNIIFYNNHKHSNQDI</sequence>
<feature type="non-terminal residue" evidence="1">
    <location>
        <position position="139"/>
    </location>
</feature>
<dbReference type="RefSeq" id="WP_002848130.1">
    <property type="nucleotide sequence ID" value="NZ_ADKM02000057.1"/>
</dbReference>